<dbReference type="Gene3D" id="3.90.1300.10">
    <property type="entry name" value="Amidase signature (AS) domain"/>
    <property type="match status" value="1"/>
</dbReference>
<feature type="domain" description="Amidase" evidence="3">
    <location>
        <begin position="115"/>
        <end position="334"/>
    </location>
</feature>
<comment type="similarity">
    <text evidence="1">Belongs to the phosphatidyl serine synthase family.</text>
</comment>
<keyword evidence="1" id="KW-0472">Membrane</keyword>
<keyword evidence="1" id="KW-0808">Transferase</keyword>
<keyword evidence="1" id="KW-0256">Endoplasmic reticulum</keyword>
<comment type="catalytic activity">
    <reaction evidence="1">
        <text>a 1,2-diacyl-sn-glycero-3-phosphoethanolamine + L-serine = a 1,2-diacyl-sn-glycero-3-phospho-L-serine + ethanolamine</text>
        <dbReference type="Rhea" id="RHEA:27606"/>
        <dbReference type="ChEBI" id="CHEBI:33384"/>
        <dbReference type="ChEBI" id="CHEBI:57262"/>
        <dbReference type="ChEBI" id="CHEBI:57603"/>
        <dbReference type="ChEBI" id="CHEBI:64612"/>
        <dbReference type="EC" id="2.7.8.29"/>
    </reaction>
</comment>
<keyword evidence="1" id="KW-0594">Phospholipid biosynthesis</keyword>
<accession>A0A813NWN4</accession>
<dbReference type="InterPro" id="IPR036928">
    <property type="entry name" value="AS_sf"/>
</dbReference>
<organism evidence="4 6">
    <name type="scientific">Didymodactylos carnosus</name>
    <dbReference type="NCBI Taxonomy" id="1234261"/>
    <lineage>
        <taxon>Eukaryota</taxon>
        <taxon>Metazoa</taxon>
        <taxon>Spiralia</taxon>
        <taxon>Gnathifera</taxon>
        <taxon>Rotifera</taxon>
        <taxon>Eurotatoria</taxon>
        <taxon>Bdelloidea</taxon>
        <taxon>Philodinida</taxon>
        <taxon>Philodinidae</taxon>
        <taxon>Didymodactylos</taxon>
    </lineage>
</organism>
<keyword evidence="6" id="KW-1185">Reference proteome</keyword>
<dbReference type="PANTHER" id="PTHR42678">
    <property type="entry name" value="AMIDASE"/>
    <property type="match status" value="1"/>
</dbReference>
<dbReference type="GO" id="GO:0006659">
    <property type="term" value="P:phosphatidylserine biosynthetic process"/>
    <property type="evidence" value="ECO:0007669"/>
    <property type="project" value="UniProtKB-UniRule"/>
</dbReference>
<evidence type="ECO:0000313" key="4">
    <source>
        <dbReference type="EMBL" id="CAF0746209.1"/>
    </source>
</evidence>
<protein>
    <recommendedName>
        <fullName evidence="1">Phosphatidylserine synthase</fullName>
        <ecNumber evidence="1">2.7.8.29</ecNumber>
    </recommendedName>
    <alternativeName>
        <fullName evidence="1">Serine-exchange enzyme</fullName>
    </alternativeName>
</protein>
<keyword evidence="1" id="KW-0444">Lipid biosynthesis</keyword>
<keyword evidence="1" id="KW-0443">Lipid metabolism</keyword>
<feature type="compositionally biased region" description="Polar residues" evidence="2">
    <location>
        <begin position="1"/>
        <end position="18"/>
    </location>
</feature>
<evidence type="ECO:0000313" key="6">
    <source>
        <dbReference type="Proteomes" id="UP000663829"/>
    </source>
</evidence>
<dbReference type="InterPro" id="IPR004277">
    <property type="entry name" value="PSS"/>
</dbReference>
<sequence>MAQRKLLTNDSKNPSDASPSEIDVEIDHDKHANLVENESDGLETACYRKCHGQFSLNETENHFQYEIPLDFSPFERNLSTFTQEQYERLDELLLNGSTIFDLQKLFQSKRLTSYELCLYYLKRIQDKNKYYKAILELNPQLLNDAREIDKNRTVEQRSQVYGCVAAFKGNISISGLYNDCGSYVLHSKRMIIDAPIVKYFRSQGVLILGRCNLSEWAYGMTTKAPSGFSSVGGQCLHPDDYHQDISGSSSGSACALRLNMCTFTIGTETAGSLLSPAMHAKNVCSLKPTQGTWPNNEIIPLNYDQDTCGPMTKTVEELIFLHQIISKQSINERKNICVGIIGENVNDFSLLTQICHHLNYSVVNLNKEKSIISDFLTIVTGNPSTSSISFTEFLCYAMKRDITDYLSSHSTLYDNCSSLDQVYTWNKEHSKYIPYGQELFTKACEETITEEQYINYKQALEQAWTNFKQICKIKMTSNIMRDGPPNFKENRTLSAESTTSEGDNNESITPPPAYNWEKDKRKSKIFDDGTISFFWRTHTVTVLTISMAILFYVAIFEKQNLDSSFNTKRGLLACSIFFLLFGVVITPDGPFIRPHPALWRLVLCFSVLYEILLIYILFQNVDDARHLLTHIDPELGKPLPDKDYGGSCRIYDWENPSDPFHSFRDKMDGFVLSHFFGWWLKTLILRDFWLCWVTSIGFEVLEYSLEHQLPNFSECWWDHWILDALICNGGGIYLGLKTCEYLKMKPYNWRGMWKIPTVRGKIMRVLGQFTPHDWLEFSWRPQSSLKRWCAMLGIITMLFLAELGTFYLKFILWIPPPHLLCLGRLLFFLLAGGVAMREVFEYLDNSECKKFGRQSWLISAIIITEVLIVLKFGWNIVTLPFPFHITVLWLTIIILLFLWTVYQFWFKKLIHWHHRRSSAPVIQLQSETEQSTNYSSDDNSTLRRRTILE</sequence>
<dbReference type="EMBL" id="CAJOBC010000044">
    <property type="protein sequence ID" value="CAF3524998.1"/>
    <property type="molecule type" value="Genomic_DNA"/>
</dbReference>
<feature type="region of interest" description="Disordered" evidence="2">
    <location>
        <begin position="1"/>
        <end position="22"/>
    </location>
</feature>
<feature type="transmembrane region" description="Helical" evidence="1">
    <location>
        <begin position="814"/>
        <end position="835"/>
    </location>
</feature>
<feature type="transmembrane region" description="Helical" evidence="1">
    <location>
        <begin position="856"/>
        <end position="877"/>
    </location>
</feature>
<dbReference type="AlphaFoldDB" id="A0A813NWN4"/>
<evidence type="ECO:0000256" key="1">
    <source>
        <dbReference type="RuleBase" id="RU368094"/>
    </source>
</evidence>
<evidence type="ECO:0000256" key="2">
    <source>
        <dbReference type="SAM" id="MobiDB-lite"/>
    </source>
</evidence>
<comment type="function">
    <text evidence="1">Catalyzes a base-exchange reaction in which the polar head group of phosphatidylethanolamine (PE) is replaced by L-serine.</text>
</comment>
<feature type="transmembrane region" description="Helical" evidence="1">
    <location>
        <begin position="597"/>
        <end position="618"/>
    </location>
</feature>
<dbReference type="PANTHER" id="PTHR42678:SF34">
    <property type="entry name" value="OS04G0183300 PROTEIN"/>
    <property type="match status" value="1"/>
</dbReference>
<feature type="transmembrane region" description="Helical" evidence="1">
    <location>
        <begin position="883"/>
        <end position="906"/>
    </location>
</feature>
<keyword evidence="1" id="KW-1133">Transmembrane helix</keyword>
<name>A0A813NWN4_9BILA</name>
<dbReference type="EC" id="2.7.8.29" evidence="1"/>
<gene>
    <name evidence="4" type="ORF">GPM918_LOCUS553</name>
    <name evidence="5" type="ORF">SRO942_LOCUS554</name>
</gene>
<dbReference type="OrthoDB" id="10265393at2759"/>
<dbReference type="GO" id="GO:0005789">
    <property type="term" value="C:endoplasmic reticulum membrane"/>
    <property type="evidence" value="ECO:0007669"/>
    <property type="project" value="UniProtKB-SubCell"/>
</dbReference>
<dbReference type="GO" id="GO:0106245">
    <property type="term" value="F:L-serine-phosphatidylethanolamine phosphatidyltransferase activity"/>
    <property type="evidence" value="ECO:0007669"/>
    <property type="project" value="UniProtKB-UniRule"/>
</dbReference>
<comment type="subcellular location">
    <subcellularLocation>
        <location evidence="1">Endoplasmic reticulum membrane</location>
        <topology evidence="1">Multi-pass membrane protein</topology>
    </subcellularLocation>
</comment>
<evidence type="ECO:0000313" key="5">
    <source>
        <dbReference type="EMBL" id="CAF3524998.1"/>
    </source>
</evidence>
<keyword evidence="1" id="KW-1208">Phospholipid metabolism</keyword>
<dbReference type="UniPathway" id="UPA00948"/>
<comment type="caution">
    <text evidence="4">The sequence shown here is derived from an EMBL/GenBank/DDBJ whole genome shotgun (WGS) entry which is preliminary data.</text>
</comment>
<dbReference type="Pfam" id="PF01425">
    <property type="entry name" value="Amidase"/>
    <property type="match status" value="1"/>
</dbReference>
<feature type="transmembrane region" description="Helical" evidence="1">
    <location>
        <begin position="788"/>
        <end position="808"/>
    </location>
</feature>
<proteinExistence type="inferred from homology"/>
<dbReference type="SUPFAM" id="SSF75304">
    <property type="entry name" value="Amidase signature (AS) enzymes"/>
    <property type="match status" value="1"/>
</dbReference>
<feature type="transmembrane region" description="Helical" evidence="1">
    <location>
        <begin position="533"/>
        <end position="555"/>
    </location>
</feature>
<dbReference type="Pfam" id="PF03034">
    <property type="entry name" value="PSS"/>
    <property type="match status" value="1"/>
</dbReference>
<feature type="compositionally biased region" description="Polar residues" evidence="2">
    <location>
        <begin position="492"/>
        <end position="508"/>
    </location>
</feature>
<reference evidence="4" key="1">
    <citation type="submission" date="2021-02" db="EMBL/GenBank/DDBJ databases">
        <authorList>
            <person name="Nowell W R."/>
        </authorList>
    </citation>
    <scope>NUCLEOTIDE SEQUENCE</scope>
</reference>
<dbReference type="Proteomes" id="UP000681722">
    <property type="component" value="Unassembled WGS sequence"/>
</dbReference>
<evidence type="ECO:0000259" key="3">
    <source>
        <dbReference type="Pfam" id="PF01425"/>
    </source>
</evidence>
<feature type="transmembrane region" description="Helical" evidence="1">
    <location>
        <begin position="567"/>
        <end position="585"/>
    </location>
</feature>
<feature type="region of interest" description="Disordered" evidence="2">
    <location>
        <begin position="482"/>
        <end position="516"/>
    </location>
</feature>
<feature type="region of interest" description="Disordered" evidence="2">
    <location>
        <begin position="930"/>
        <end position="949"/>
    </location>
</feature>
<feature type="compositionally biased region" description="Polar residues" evidence="2">
    <location>
        <begin position="930"/>
        <end position="939"/>
    </location>
</feature>
<keyword evidence="1" id="KW-0812">Transmembrane</keyword>
<dbReference type="InterPro" id="IPR023631">
    <property type="entry name" value="Amidase_dom"/>
</dbReference>
<comment type="pathway">
    <text evidence="1">Phospholipid metabolism; phosphatidylserine biosynthesis.</text>
</comment>
<dbReference type="EMBL" id="CAJNOQ010000044">
    <property type="protein sequence ID" value="CAF0746209.1"/>
    <property type="molecule type" value="Genomic_DNA"/>
</dbReference>
<dbReference type="Proteomes" id="UP000663829">
    <property type="component" value="Unassembled WGS sequence"/>
</dbReference>